<evidence type="ECO:0000256" key="4">
    <source>
        <dbReference type="PROSITE-ProRule" id="PRU00335"/>
    </source>
</evidence>
<sequence length="236" mass="25738">MTDTAVAGPVVQQRLPRQRADASRNYERIVTAAAQLFLERGADVPLDEIAQRAGVGNATLYRHFANRNELIRVVVLSLMSCLSAQAEQIGATEPDAFEALRRFAHASADLLIGGLCAVFSDRLDLADPELCEAREQMEDAFELMLRRARESGQLRPDIGVGDLIVPIVQLTRPLPGTAQATVEPYAHRHLELLLDGLRAPQRSVLPGSAATLADLRLSAHRLNDEPCTTPNGKPVH</sequence>
<dbReference type="InterPro" id="IPR001647">
    <property type="entry name" value="HTH_TetR"/>
</dbReference>
<dbReference type="GO" id="GO:0000976">
    <property type="term" value="F:transcription cis-regulatory region binding"/>
    <property type="evidence" value="ECO:0007669"/>
    <property type="project" value="TreeGrafter"/>
</dbReference>
<evidence type="ECO:0000313" key="6">
    <source>
        <dbReference type="EMBL" id="RKR86207.1"/>
    </source>
</evidence>
<dbReference type="PANTHER" id="PTHR30055:SF234">
    <property type="entry name" value="HTH-TYPE TRANSCRIPTIONAL REGULATOR BETI"/>
    <property type="match status" value="1"/>
</dbReference>
<dbReference type="Gene3D" id="1.10.357.10">
    <property type="entry name" value="Tetracycline Repressor, domain 2"/>
    <property type="match status" value="1"/>
</dbReference>
<dbReference type="InterPro" id="IPR009057">
    <property type="entry name" value="Homeodomain-like_sf"/>
</dbReference>
<keyword evidence="2 4" id="KW-0238">DNA-binding</keyword>
<feature type="DNA-binding region" description="H-T-H motif" evidence="4">
    <location>
        <begin position="45"/>
        <end position="64"/>
    </location>
</feature>
<dbReference type="AlphaFoldDB" id="A0A495JBA1"/>
<dbReference type="RefSeq" id="WP_211349020.1">
    <property type="nucleotide sequence ID" value="NZ_RBKT01000001.1"/>
</dbReference>
<dbReference type="PROSITE" id="PS50977">
    <property type="entry name" value="HTH_TETR_2"/>
    <property type="match status" value="1"/>
</dbReference>
<keyword evidence="3" id="KW-0804">Transcription</keyword>
<reference evidence="6 7" key="1">
    <citation type="submission" date="2018-10" db="EMBL/GenBank/DDBJ databases">
        <title>Sequencing the genomes of 1000 actinobacteria strains.</title>
        <authorList>
            <person name="Klenk H.-P."/>
        </authorList>
    </citation>
    <scope>NUCLEOTIDE SEQUENCE [LARGE SCALE GENOMIC DNA]</scope>
    <source>
        <strain evidence="6 7">DSM 45175</strain>
    </source>
</reference>
<dbReference type="InterPro" id="IPR050109">
    <property type="entry name" value="HTH-type_TetR-like_transc_reg"/>
</dbReference>
<feature type="domain" description="HTH tetR-type" evidence="5">
    <location>
        <begin position="23"/>
        <end position="82"/>
    </location>
</feature>
<dbReference type="Pfam" id="PF21597">
    <property type="entry name" value="TetR_C_43"/>
    <property type="match status" value="1"/>
</dbReference>
<evidence type="ECO:0000259" key="5">
    <source>
        <dbReference type="PROSITE" id="PS50977"/>
    </source>
</evidence>
<dbReference type="EMBL" id="RBKT01000001">
    <property type="protein sequence ID" value="RKR86207.1"/>
    <property type="molecule type" value="Genomic_DNA"/>
</dbReference>
<keyword evidence="1" id="KW-0805">Transcription regulation</keyword>
<gene>
    <name evidence="6" type="ORF">BDK92_0431</name>
</gene>
<dbReference type="Proteomes" id="UP000277671">
    <property type="component" value="Unassembled WGS sequence"/>
</dbReference>
<keyword evidence="7" id="KW-1185">Reference proteome</keyword>
<evidence type="ECO:0000256" key="2">
    <source>
        <dbReference type="ARBA" id="ARBA00023125"/>
    </source>
</evidence>
<comment type="caution">
    <text evidence="6">The sequence shown here is derived from an EMBL/GenBank/DDBJ whole genome shotgun (WGS) entry which is preliminary data.</text>
</comment>
<accession>A0A495JBA1</accession>
<evidence type="ECO:0000313" key="7">
    <source>
        <dbReference type="Proteomes" id="UP000277671"/>
    </source>
</evidence>
<organism evidence="6 7">
    <name type="scientific">Micromonospora pisi</name>
    <dbReference type="NCBI Taxonomy" id="589240"/>
    <lineage>
        <taxon>Bacteria</taxon>
        <taxon>Bacillati</taxon>
        <taxon>Actinomycetota</taxon>
        <taxon>Actinomycetes</taxon>
        <taxon>Micromonosporales</taxon>
        <taxon>Micromonosporaceae</taxon>
        <taxon>Micromonospora</taxon>
    </lineage>
</organism>
<name>A0A495JBA1_9ACTN</name>
<dbReference type="InterPro" id="IPR049445">
    <property type="entry name" value="TetR_SbtR-like_C"/>
</dbReference>
<dbReference type="GO" id="GO:0003700">
    <property type="term" value="F:DNA-binding transcription factor activity"/>
    <property type="evidence" value="ECO:0007669"/>
    <property type="project" value="TreeGrafter"/>
</dbReference>
<proteinExistence type="predicted"/>
<protein>
    <submittedName>
        <fullName evidence="6">TetR family transcriptional regulator</fullName>
    </submittedName>
</protein>
<dbReference type="InterPro" id="IPR036271">
    <property type="entry name" value="Tet_transcr_reg_TetR-rel_C_sf"/>
</dbReference>
<dbReference type="SUPFAM" id="SSF46689">
    <property type="entry name" value="Homeodomain-like"/>
    <property type="match status" value="1"/>
</dbReference>
<dbReference type="SUPFAM" id="SSF48498">
    <property type="entry name" value="Tetracyclin repressor-like, C-terminal domain"/>
    <property type="match status" value="1"/>
</dbReference>
<evidence type="ECO:0000256" key="3">
    <source>
        <dbReference type="ARBA" id="ARBA00023163"/>
    </source>
</evidence>
<dbReference type="PANTHER" id="PTHR30055">
    <property type="entry name" value="HTH-TYPE TRANSCRIPTIONAL REGULATOR RUTR"/>
    <property type="match status" value="1"/>
</dbReference>
<dbReference type="PRINTS" id="PR00455">
    <property type="entry name" value="HTHTETR"/>
</dbReference>
<evidence type="ECO:0000256" key="1">
    <source>
        <dbReference type="ARBA" id="ARBA00023015"/>
    </source>
</evidence>
<dbReference type="Pfam" id="PF00440">
    <property type="entry name" value="TetR_N"/>
    <property type="match status" value="1"/>
</dbReference>